<keyword evidence="1" id="KW-1133">Transmembrane helix</keyword>
<keyword evidence="1" id="KW-0812">Transmembrane</keyword>
<dbReference type="EMBL" id="QFYS01000004">
    <property type="protein sequence ID" value="RAK65466.1"/>
    <property type="molecule type" value="Genomic_DNA"/>
</dbReference>
<name>A0A328BHN1_9CAUL</name>
<evidence type="ECO:0000313" key="2">
    <source>
        <dbReference type="EMBL" id="RAK65466.1"/>
    </source>
</evidence>
<dbReference type="AlphaFoldDB" id="A0A328BHN1"/>
<reference evidence="2 3" key="1">
    <citation type="submission" date="2018-05" db="EMBL/GenBank/DDBJ databases">
        <authorList>
            <person name="Lanie J.A."/>
            <person name="Ng W.-L."/>
            <person name="Kazmierczak K.M."/>
            <person name="Andrzejewski T.M."/>
            <person name="Davidsen T.M."/>
            <person name="Wayne K.J."/>
            <person name="Tettelin H."/>
            <person name="Glass J.I."/>
            <person name="Rusch D."/>
            <person name="Podicherti R."/>
            <person name="Tsui H.-C.T."/>
            <person name="Winkler M.E."/>
        </authorList>
    </citation>
    <scope>NUCLEOTIDE SEQUENCE [LARGE SCALE GENOMIC DNA]</scope>
    <source>
        <strain evidence="2 3">BUT-10</strain>
    </source>
</reference>
<keyword evidence="3" id="KW-1185">Reference proteome</keyword>
<organism evidence="2 3">
    <name type="scientific">Phenylobacterium kunshanense</name>
    <dbReference type="NCBI Taxonomy" id="1445034"/>
    <lineage>
        <taxon>Bacteria</taxon>
        <taxon>Pseudomonadati</taxon>
        <taxon>Pseudomonadota</taxon>
        <taxon>Alphaproteobacteria</taxon>
        <taxon>Caulobacterales</taxon>
        <taxon>Caulobacteraceae</taxon>
        <taxon>Phenylobacterium</taxon>
    </lineage>
</organism>
<dbReference type="RefSeq" id="WP_111276062.1">
    <property type="nucleotide sequence ID" value="NZ_QFYS01000004.1"/>
</dbReference>
<dbReference type="OrthoDB" id="7632164at2"/>
<evidence type="ECO:0000313" key="3">
    <source>
        <dbReference type="Proteomes" id="UP000249524"/>
    </source>
</evidence>
<sequence>MTRDGMTPERFETLAEAFGGNVDRWPTAERTEASRLIAADPAWTGRVLARADELDAMLASAALPVASGALVDRIVAGAPRARPRWPAWLAPAGLGAGLAAACAAGVMLGMQLAAPQGGGEALMTAADDEFSLYLDEGAG</sequence>
<proteinExistence type="predicted"/>
<dbReference type="Proteomes" id="UP000249524">
    <property type="component" value="Unassembled WGS sequence"/>
</dbReference>
<accession>A0A328BHN1</accession>
<gene>
    <name evidence="2" type="ORF">DJ019_10915</name>
</gene>
<comment type="caution">
    <text evidence="2">The sequence shown here is derived from an EMBL/GenBank/DDBJ whole genome shotgun (WGS) entry which is preliminary data.</text>
</comment>
<evidence type="ECO:0000256" key="1">
    <source>
        <dbReference type="SAM" id="Phobius"/>
    </source>
</evidence>
<feature type="transmembrane region" description="Helical" evidence="1">
    <location>
        <begin position="88"/>
        <end position="114"/>
    </location>
</feature>
<protein>
    <submittedName>
        <fullName evidence="2">Uncharacterized protein</fullName>
    </submittedName>
</protein>
<keyword evidence="1" id="KW-0472">Membrane</keyword>